<dbReference type="InterPro" id="IPR059000">
    <property type="entry name" value="ATPase_P-type_domA"/>
</dbReference>
<dbReference type="Proteomes" id="UP001158598">
    <property type="component" value="Chromosome"/>
</dbReference>
<dbReference type="EMBL" id="OX458332">
    <property type="protein sequence ID" value="CAI8861625.1"/>
    <property type="molecule type" value="Genomic_DNA"/>
</dbReference>
<evidence type="ECO:0000256" key="5">
    <source>
        <dbReference type="ARBA" id="ARBA00013555"/>
    </source>
</evidence>
<dbReference type="InterPro" id="IPR018303">
    <property type="entry name" value="ATPase_P-typ_P_site"/>
</dbReference>
<feature type="domain" description="Cation-transporting P-type ATPase N-terminal" evidence="19">
    <location>
        <begin position="102"/>
        <end position="175"/>
    </location>
</feature>
<evidence type="ECO:0000256" key="4">
    <source>
        <dbReference type="ARBA" id="ARBA00012786"/>
    </source>
</evidence>
<dbReference type="PANTHER" id="PTHR42861">
    <property type="entry name" value="CALCIUM-TRANSPORTING ATPASE"/>
    <property type="match status" value="1"/>
</dbReference>
<dbReference type="SFLD" id="SFLDF00027">
    <property type="entry name" value="p-type_atpase"/>
    <property type="match status" value="1"/>
</dbReference>
<dbReference type="InterPro" id="IPR044492">
    <property type="entry name" value="P_typ_ATPase_HD_dom"/>
</dbReference>
<dbReference type="InterPro" id="IPR036412">
    <property type="entry name" value="HAD-like_sf"/>
</dbReference>
<dbReference type="InterPro" id="IPR023298">
    <property type="entry name" value="ATPase_P-typ_TM_dom_sf"/>
</dbReference>
<evidence type="ECO:0000313" key="20">
    <source>
        <dbReference type="EMBL" id="CAI8861625.1"/>
    </source>
</evidence>
<dbReference type="NCBIfam" id="TIGR01494">
    <property type="entry name" value="ATPase_P-type"/>
    <property type="match status" value="2"/>
</dbReference>
<feature type="transmembrane region" description="Helical" evidence="18">
    <location>
        <begin position="373"/>
        <end position="397"/>
    </location>
</feature>
<dbReference type="Pfam" id="PF00689">
    <property type="entry name" value="Cation_ATPase_C"/>
    <property type="match status" value="1"/>
</dbReference>
<dbReference type="InterPro" id="IPR008250">
    <property type="entry name" value="ATPase_P-typ_transduc_dom_A_sf"/>
</dbReference>
<dbReference type="InterPro" id="IPR023299">
    <property type="entry name" value="ATPase_P-typ_cyto_dom_N"/>
</dbReference>
<dbReference type="Gene3D" id="3.40.1110.10">
    <property type="entry name" value="Calcium-transporting ATPase, cytoplasmic domain N"/>
    <property type="match status" value="1"/>
</dbReference>
<evidence type="ECO:0000256" key="11">
    <source>
        <dbReference type="ARBA" id="ARBA00022840"/>
    </source>
</evidence>
<evidence type="ECO:0000256" key="13">
    <source>
        <dbReference type="ARBA" id="ARBA00022967"/>
    </source>
</evidence>
<evidence type="ECO:0000256" key="7">
    <source>
        <dbReference type="ARBA" id="ARBA00022519"/>
    </source>
</evidence>
<sequence>MTERKRFGDGVRQTCWYIRVDPNQPGPKKMNASDSEKNDLRRKIQDWAIRQGSVARDPQNWKALREAAVRYCRELGTIIPGGEIASSAPGVQADRSNQRLLEIATLGPDAALAELGSGLGGLTEQEAELRLREHGPNAIRQEKRPILVSELATRLRSPLNLLLLILATASFALDDRKTAVLIAVIVVLSNLLSLWQERRAKLEAEKLRALVKTTATVVRRATGTALPVSREIPLECLTPGDVIHLSAGDMVPADVRVLAAKDFFVNQAALTGESMPVEKFGSAQTAPAPLELKNLCFMATNVVSGSATAVVVQTGAGTYFGSIAGHLLGRRVLTSFDQGLNRFAMLMIRFMLVMVPLVFLLNGFTKGDWMEAFLFGVAVAVGLTPEILPMIVTINLAKGALAMSRKRVIVKQLSAIQNFGAMDILCTDKTGTLTQGRVVLERHLDLRGEESPRVLEFAFLSSHFQSGLKNLLDDAVLLHALDDGLPQTDGDWLKVDEIPFDFVRRRMSVVLEREPGRHRLVCKGAVEEMLAVCTHGDTEGERFDLDESHRRRLKESTAALNEEGFRVLAVAYKDIETPEISYDASAEKELALIGYVAFLDPPKDSAAAAIAELREHGVAIKILTGDNEIVTRKICHDVGLSMERVALGSAIEQLPDSELGHLLETTTVFAKLSPLQKARIIGLLQQRGHVVGFLGDGINDGPALKEADVGISVDGAVDVAKESADIILLEKNLEVLDDGVIEGRKVFGNIVKYLKMGASSNFGNMFSVVGASAFLPFLPMTPPQVLLNNLLYDLSQTTVATDDVDPEYLDRPRQWEIGHIARFMLCVGPVSSLFDYLTYFVLFSVFDAWSRPELFHTGWFVESLLSQTLIVHVIRTEKIPFLESRASLPLLVTTVAICCVGIWLPYSSLAANLGFTALPGGYWPVLFLILAGYIALTQTIKVWLNRKYRID</sequence>
<evidence type="ECO:0000256" key="14">
    <source>
        <dbReference type="ARBA" id="ARBA00022989"/>
    </source>
</evidence>
<keyword evidence="12" id="KW-0460">Magnesium</keyword>
<dbReference type="Pfam" id="PF00690">
    <property type="entry name" value="Cation_ATPase_N"/>
    <property type="match status" value="1"/>
</dbReference>
<dbReference type="Pfam" id="PF13246">
    <property type="entry name" value="Cation_ATPase"/>
    <property type="match status" value="1"/>
</dbReference>
<dbReference type="NCBIfam" id="TIGR01524">
    <property type="entry name" value="ATPase-IIIB_Mg"/>
    <property type="match status" value="1"/>
</dbReference>
<protein>
    <recommendedName>
        <fullName evidence="5">Magnesium-transporting ATPase, P-type 1</fullName>
        <ecNumber evidence="4">7.2.2.14</ecNumber>
    </recommendedName>
    <alternativeName>
        <fullName evidence="16">Mg(2+) transport ATPase, P-type 1</fullName>
    </alternativeName>
</protein>
<feature type="transmembrane region" description="Helical" evidence="18">
    <location>
        <begin position="921"/>
        <end position="944"/>
    </location>
</feature>
<dbReference type="InterPro" id="IPR006415">
    <property type="entry name" value="P-type_ATPase_IIIB"/>
</dbReference>
<evidence type="ECO:0000256" key="10">
    <source>
        <dbReference type="ARBA" id="ARBA00022741"/>
    </source>
</evidence>
<dbReference type="Gene3D" id="1.20.1110.10">
    <property type="entry name" value="Calcium-transporting ATPase, transmembrane domain"/>
    <property type="match status" value="1"/>
</dbReference>
<keyword evidence="6" id="KW-1003">Cell membrane</keyword>
<reference evidence="20" key="1">
    <citation type="submission" date="2023-03" db="EMBL/GenBank/DDBJ databases">
        <authorList>
            <person name="Pearce D."/>
        </authorList>
    </citation>
    <scope>NUCLEOTIDE SEQUENCE</scope>
    <source>
        <strain evidence="20">Mc</strain>
    </source>
</reference>
<feature type="transmembrane region" description="Helical" evidence="18">
    <location>
        <begin position="179"/>
        <end position="195"/>
    </location>
</feature>
<dbReference type="SFLD" id="SFLDG00002">
    <property type="entry name" value="C1.7:_P-type_atpase_like"/>
    <property type="match status" value="1"/>
</dbReference>
<dbReference type="Pfam" id="PF00122">
    <property type="entry name" value="E1-E2_ATPase"/>
    <property type="match status" value="1"/>
</dbReference>
<proteinExistence type="inferred from homology"/>
<dbReference type="GO" id="GO:0015444">
    <property type="term" value="F:P-type magnesium transporter activity"/>
    <property type="evidence" value="ECO:0007669"/>
    <property type="project" value="UniProtKB-EC"/>
</dbReference>
<evidence type="ECO:0000256" key="8">
    <source>
        <dbReference type="ARBA" id="ARBA00022553"/>
    </source>
</evidence>
<evidence type="ECO:0000256" key="17">
    <source>
        <dbReference type="ARBA" id="ARBA00047295"/>
    </source>
</evidence>
<comment type="subcellular location">
    <subcellularLocation>
        <location evidence="2">Cell inner membrane</location>
        <topology evidence="2">Multi-pass membrane protein</topology>
    </subcellularLocation>
</comment>
<dbReference type="AlphaFoldDB" id="A0AA35UD22"/>
<comment type="similarity">
    <text evidence="3">Belongs to the cation transport ATPase (P-type) (TC 3.A.3) family. Type IIIB subfamily.</text>
</comment>
<comment type="catalytic activity">
    <reaction evidence="17">
        <text>Mg(2+)(out) + ATP + H2O = Mg(2+)(in) + ADP + phosphate + H(+)</text>
        <dbReference type="Rhea" id="RHEA:10260"/>
        <dbReference type="ChEBI" id="CHEBI:15377"/>
        <dbReference type="ChEBI" id="CHEBI:15378"/>
        <dbReference type="ChEBI" id="CHEBI:18420"/>
        <dbReference type="ChEBI" id="CHEBI:30616"/>
        <dbReference type="ChEBI" id="CHEBI:43474"/>
        <dbReference type="ChEBI" id="CHEBI:456216"/>
        <dbReference type="EC" id="7.2.2.14"/>
    </reaction>
</comment>
<evidence type="ECO:0000256" key="6">
    <source>
        <dbReference type="ARBA" id="ARBA00022475"/>
    </source>
</evidence>
<evidence type="ECO:0000256" key="9">
    <source>
        <dbReference type="ARBA" id="ARBA00022692"/>
    </source>
</evidence>
<dbReference type="GO" id="GO:0005524">
    <property type="term" value="F:ATP binding"/>
    <property type="evidence" value="ECO:0007669"/>
    <property type="project" value="UniProtKB-KW"/>
</dbReference>
<dbReference type="OMA" id="KMHACET"/>
<evidence type="ECO:0000256" key="15">
    <source>
        <dbReference type="ARBA" id="ARBA00023136"/>
    </source>
</evidence>
<gene>
    <name evidence="20" type="primary">mgtA</name>
    <name evidence="20" type="ORF">MCNOR_2693</name>
</gene>
<feature type="transmembrane region" description="Helical" evidence="18">
    <location>
        <begin position="886"/>
        <end position="906"/>
    </location>
</feature>
<evidence type="ECO:0000256" key="16">
    <source>
        <dbReference type="ARBA" id="ARBA00029806"/>
    </source>
</evidence>
<evidence type="ECO:0000256" key="3">
    <source>
        <dbReference type="ARBA" id="ARBA00008746"/>
    </source>
</evidence>
<feature type="transmembrane region" description="Helical" evidence="18">
    <location>
        <begin position="820"/>
        <end position="842"/>
    </location>
</feature>
<name>A0AA35UD22_METCP</name>
<keyword evidence="7" id="KW-0997">Cell inner membrane</keyword>
<dbReference type="SMART" id="SM00831">
    <property type="entry name" value="Cation_ATPase_N"/>
    <property type="match status" value="1"/>
</dbReference>
<keyword evidence="14 18" id="KW-1133">Transmembrane helix</keyword>
<dbReference type="EC" id="7.2.2.14" evidence="4"/>
<dbReference type="SUPFAM" id="SSF81653">
    <property type="entry name" value="Calcium ATPase, transduction domain A"/>
    <property type="match status" value="1"/>
</dbReference>
<dbReference type="InterPro" id="IPR004014">
    <property type="entry name" value="ATPase_P-typ_cation-transptr_N"/>
</dbReference>
<dbReference type="Gene3D" id="2.70.150.10">
    <property type="entry name" value="Calcium-transporting ATPase, cytoplasmic transduction domain A"/>
    <property type="match status" value="1"/>
</dbReference>
<organism evidence="20 21">
    <name type="scientific">Methylococcus capsulatus</name>
    <dbReference type="NCBI Taxonomy" id="414"/>
    <lineage>
        <taxon>Bacteria</taxon>
        <taxon>Pseudomonadati</taxon>
        <taxon>Pseudomonadota</taxon>
        <taxon>Gammaproteobacteria</taxon>
        <taxon>Methylococcales</taxon>
        <taxon>Methylococcaceae</taxon>
        <taxon>Methylococcus</taxon>
    </lineage>
</organism>
<comment type="function">
    <text evidence="1">Mediates magnesium influx to the cytosol.</text>
</comment>
<dbReference type="GO" id="GO:0005886">
    <property type="term" value="C:plasma membrane"/>
    <property type="evidence" value="ECO:0007669"/>
    <property type="project" value="UniProtKB-SubCell"/>
</dbReference>
<dbReference type="PROSITE" id="PS00154">
    <property type="entry name" value="ATPASE_E1_E2"/>
    <property type="match status" value="1"/>
</dbReference>
<dbReference type="SUPFAM" id="SSF81665">
    <property type="entry name" value="Calcium ATPase, transmembrane domain M"/>
    <property type="match status" value="1"/>
</dbReference>
<evidence type="ECO:0000259" key="19">
    <source>
        <dbReference type="SMART" id="SM00831"/>
    </source>
</evidence>
<evidence type="ECO:0000256" key="12">
    <source>
        <dbReference type="ARBA" id="ARBA00022842"/>
    </source>
</evidence>
<keyword evidence="11" id="KW-0067">ATP-binding</keyword>
<evidence type="ECO:0000256" key="18">
    <source>
        <dbReference type="SAM" id="Phobius"/>
    </source>
</evidence>
<dbReference type="InterPro" id="IPR001757">
    <property type="entry name" value="P_typ_ATPase"/>
</dbReference>
<dbReference type="GO" id="GO:0016887">
    <property type="term" value="F:ATP hydrolysis activity"/>
    <property type="evidence" value="ECO:0007669"/>
    <property type="project" value="InterPro"/>
</dbReference>
<dbReference type="InterPro" id="IPR023214">
    <property type="entry name" value="HAD_sf"/>
</dbReference>
<keyword evidence="9 18" id="KW-0812">Transmembrane</keyword>
<evidence type="ECO:0000313" key="21">
    <source>
        <dbReference type="Proteomes" id="UP001158598"/>
    </source>
</evidence>
<dbReference type="PRINTS" id="PR01836">
    <property type="entry name" value="MGATPASE"/>
</dbReference>
<feature type="transmembrane region" description="Helical" evidence="18">
    <location>
        <begin position="340"/>
        <end position="361"/>
    </location>
</feature>
<evidence type="ECO:0000256" key="1">
    <source>
        <dbReference type="ARBA" id="ARBA00003954"/>
    </source>
</evidence>
<dbReference type="CDD" id="cd02077">
    <property type="entry name" value="P-type_ATPase_Mg"/>
    <property type="match status" value="1"/>
</dbReference>
<keyword evidence="13" id="KW-1278">Translocase</keyword>
<dbReference type="SUPFAM" id="SSF56784">
    <property type="entry name" value="HAD-like"/>
    <property type="match status" value="1"/>
</dbReference>
<dbReference type="SFLD" id="SFLDS00003">
    <property type="entry name" value="Haloacid_Dehalogenase"/>
    <property type="match status" value="1"/>
</dbReference>
<keyword evidence="15 18" id="KW-0472">Membrane</keyword>
<dbReference type="InterPro" id="IPR006068">
    <property type="entry name" value="ATPase_P-typ_cation-transptr_C"/>
</dbReference>
<keyword evidence="10" id="KW-0547">Nucleotide-binding</keyword>
<dbReference type="Gene3D" id="3.40.50.1000">
    <property type="entry name" value="HAD superfamily/HAD-like"/>
    <property type="match status" value="1"/>
</dbReference>
<evidence type="ECO:0000256" key="2">
    <source>
        <dbReference type="ARBA" id="ARBA00004429"/>
    </source>
</evidence>
<accession>A0AA35UD22</accession>
<dbReference type="NCBIfam" id="NF011702">
    <property type="entry name" value="PRK15122.1"/>
    <property type="match status" value="1"/>
</dbReference>
<keyword evidence="8" id="KW-0597">Phosphoprotein</keyword>